<evidence type="ECO:0000313" key="1">
    <source>
        <dbReference type="EMBL" id="KAH9522399.1"/>
    </source>
</evidence>
<name>A0A922L770_DERFA</name>
<gene>
    <name evidence="1" type="ORF">DERF_005977</name>
</gene>
<dbReference type="AlphaFoldDB" id="A0A922L770"/>
<reference evidence="1" key="2">
    <citation type="journal article" date="2022" name="Res Sq">
        <title>Comparative Genomics Reveals Insights into the Divergent Evolution of Astigmatic Mites and Household Pest Adaptations.</title>
        <authorList>
            <person name="Xiong Q."/>
            <person name="Wan A.T.-Y."/>
            <person name="Liu X.-Y."/>
            <person name="Fung C.S.-H."/>
            <person name="Xiao X."/>
            <person name="Malainual N."/>
            <person name="Hou J."/>
            <person name="Wang L."/>
            <person name="Wang M."/>
            <person name="Yang K."/>
            <person name="Cui Y."/>
            <person name="Leung E."/>
            <person name="Nong W."/>
            <person name="Shin S.-K."/>
            <person name="Au S."/>
            <person name="Jeong K.Y."/>
            <person name="Chew F.T."/>
            <person name="Hui J."/>
            <person name="Leung T.F."/>
            <person name="Tungtrongchitr A."/>
            <person name="Zhong N."/>
            <person name="Liu Z."/>
            <person name="Tsui S."/>
        </authorList>
    </citation>
    <scope>NUCLEOTIDE SEQUENCE</scope>
    <source>
        <strain evidence="1">Derf</strain>
        <tissue evidence="1">Whole organism</tissue>
    </source>
</reference>
<accession>A0A922L770</accession>
<organism evidence="1 2">
    <name type="scientific">Dermatophagoides farinae</name>
    <name type="common">American house dust mite</name>
    <dbReference type="NCBI Taxonomy" id="6954"/>
    <lineage>
        <taxon>Eukaryota</taxon>
        <taxon>Metazoa</taxon>
        <taxon>Ecdysozoa</taxon>
        <taxon>Arthropoda</taxon>
        <taxon>Chelicerata</taxon>
        <taxon>Arachnida</taxon>
        <taxon>Acari</taxon>
        <taxon>Acariformes</taxon>
        <taxon>Sarcoptiformes</taxon>
        <taxon>Astigmata</taxon>
        <taxon>Psoroptidia</taxon>
        <taxon>Analgoidea</taxon>
        <taxon>Pyroglyphidae</taxon>
        <taxon>Dermatophagoidinae</taxon>
        <taxon>Dermatophagoides</taxon>
    </lineage>
</organism>
<evidence type="ECO:0000313" key="2">
    <source>
        <dbReference type="Proteomes" id="UP000790347"/>
    </source>
</evidence>
<reference evidence="1" key="1">
    <citation type="submission" date="2013-05" db="EMBL/GenBank/DDBJ databases">
        <authorList>
            <person name="Yim A.K.Y."/>
            <person name="Chan T.F."/>
            <person name="Ji K.M."/>
            <person name="Liu X.Y."/>
            <person name="Zhou J.W."/>
            <person name="Li R.Q."/>
            <person name="Yang K.Y."/>
            <person name="Li J."/>
            <person name="Li M."/>
            <person name="Law P.T.W."/>
            <person name="Wu Y.L."/>
            <person name="Cai Z.L."/>
            <person name="Qin H."/>
            <person name="Bao Y."/>
            <person name="Leung R.K.K."/>
            <person name="Ng P.K.S."/>
            <person name="Zou J."/>
            <person name="Zhong X.J."/>
            <person name="Ran P.X."/>
            <person name="Zhong N.S."/>
            <person name="Liu Z.G."/>
            <person name="Tsui S.K.W."/>
        </authorList>
    </citation>
    <scope>NUCLEOTIDE SEQUENCE</scope>
    <source>
        <strain evidence="1">Derf</strain>
        <tissue evidence="1">Whole organism</tissue>
    </source>
</reference>
<protein>
    <submittedName>
        <fullName evidence="1">Uncharacterized protein</fullName>
    </submittedName>
</protein>
<dbReference type="EMBL" id="ASGP02000002">
    <property type="protein sequence ID" value="KAH9522399.1"/>
    <property type="molecule type" value="Genomic_DNA"/>
</dbReference>
<keyword evidence="2" id="KW-1185">Reference proteome</keyword>
<comment type="caution">
    <text evidence="1">The sequence shown here is derived from an EMBL/GenBank/DDBJ whole genome shotgun (WGS) entry which is preliminary data.</text>
</comment>
<proteinExistence type="predicted"/>
<sequence>MLIKSKNGWNKDEKNCQDSCRCFPLFILQFHFNNYHLYDYGQDGFEVTGCLCMSTFDRKKNHDRLLTCCCRNCYCRMSLASAPNFHTKDILNIQKKKQNDCLCLSEINWLKFSKKNYLQVTHDDAIP</sequence>
<dbReference type="Proteomes" id="UP000790347">
    <property type="component" value="Unassembled WGS sequence"/>
</dbReference>